<organism evidence="1 2">
    <name type="scientific">Candidatus Nitrosotalea okcheonensis</name>
    <dbReference type="NCBI Taxonomy" id="1903276"/>
    <lineage>
        <taxon>Archaea</taxon>
        <taxon>Nitrososphaerota</taxon>
        <taxon>Nitrososphaeria</taxon>
        <taxon>Nitrosotaleales</taxon>
        <taxon>Nitrosotaleaceae</taxon>
        <taxon>Nitrosotalea</taxon>
    </lineage>
</organism>
<dbReference type="AlphaFoldDB" id="A0A2H1FCN0"/>
<sequence>MNSMPKEPEDEESEIIKQMFDEIMKMIREKHIKLETIIQRTIEHGTMQQDSFNRMYHTLTEYGKKKQWLPS</sequence>
<accession>A0A2H1FCN0</accession>
<dbReference type="EMBL" id="LT841358">
    <property type="protein sequence ID" value="SMH70511.1"/>
    <property type="molecule type" value="Genomic_DNA"/>
</dbReference>
<evidence type="ECO:0000313" key="1">
    <source>
        <dbReference type="EMBL" id="SMH70511.1"/>
    </source>
</evidence>
<reference evidence="2" key="1">
    <citation type="submission" date="2017-03" db="EMBL/GenBank/DDBJ databases">
        <authorList>
            <person name="Herbold C."/>
        </authorList>
    </citation>
    <scope>NUCLEOTIDE SEQUENCE [LARGE SCALE GENOMIC DNA]</scope>
</reference>
<dbReference type="Proteomes" id="UP000230607">
    <property type="component" value="Chromosome 1"/>
</dbReference>
<name>A0A2H1FCN0_9ARCH</name>
<gene>
    <name evidence="1" type="ORF">NCS_10318</name>
</gene>
<protein>
    <submittedName>
        <fullName evidence="1">Uncharacterized protein</fullName>
    </submittedName>
</protein>
<keyword evidence="2" id="KW-1185">Reference proteome</keyword>
<evidence type="ECO:0000313" key="2">
    <source>
        <dbReference type="Proteomes" id="UP000230607"/>
    </source>
</evidence>
<proteinExistence type="predicted"/>